<dbReference type="Proteomes" id="UP001186974">
    <property type="component" value="Unassembled WGS sequence"/>
</dbReference>
<feature type="non-terminal residue" evidence="1">
    <location>
        <position position="874"/>
    </location>
</feature>
<evidence type="ECO:0000313" key="1">
    <source>
        <dbReference type="EMBL" id="KAK3062420.1"/>
    </source>
</evidence>
<evidence type="ECO:0000313" key="2">
    <source>
        <dbReference type="Proteomes" id="UP001186974"/>
    </source>
</evidence>
<proteinExistence type="predicted"/>
<gene>
    <name evidence="1" type="ORF">LTS18_004084</name>
</gene>
<protein>
    <submittedName>
        <fullName evidence="1">Uncharacterized protein</fullName>
    </submittedName>
</protein>
<comment type="caution">
    <text evidence="1">The sequence shown here is derived from an EMBL/GenBank/DDBJ whole genome shotgun (WGS) entry which is preliminary data.</text>
</comment>
<dbReference type="EMBL" id="JAWDJW010007298">
    <property type="protein sequence ID" value="KAK3062420.1"/>
    <property type="molecule type" value="Genomic_DNA"/>
</dbReference>
<sequence>MAYNQGNPQLGATFVPGGFDDYYLPAPPPDVISPFPQRITPEVPQQIQDGIAHLELDATETQKPLPMPPNQFNQQQPQSYQLNDGSWSAASNYSQPSPQWPDQGSAHQANAQSGAGTQSNDYTQMARGPEFPNFSPFPKLANPPRNVPPSDTEKEAILENARLPVLNSNNPETQLAWAQDALEYVHAAAIQEQKFADIQTSRPATPNIERQLRTEAMNIVNFLADQLHPKAQFMRGMWHEFGKFGLPIDKREAFMCYVRASEKGYSRAEYRMGMQFEQSGDPVKALVHYKRGAEAGDSASNYRLGMMTLLGQAGQPQDYPRGIALLRQAASNVDENAPQGAYVLGMLQARQLPQVQVPEIFLPHDEEAAKVLLEKAAFLGFAKAQLKMGQAYELCELGCEFNPALSLHYNALAARQGEPEAELAISKWFLCGYQGVFEKNEQLAYQYAHRAAHAGLPTAQFAMGYYNEIGMSTPVDLQKALEWYEKAADNGNKDALGRIEGIRKSKTLSKKDHENVAIARIKSQYGSRRGSRPERFTKPIPPLPIVTDEPEHHGRSSSASVPTPQLTPGAYGSRLPSRNSSTTPYPLDDKPSVINEPMHRPATAAPYPMGDGPFPVNPGPGPTGGFFRPHSAAPASTQRPSSAFKINPAIFATAGQTGRMPVPQGQRPLPNRPSTSTGDMGFGRQQQPPSNFRTNSGPPGPGYGQNNGTPPQRPETGPPPPSEKPQPNRLDIGYSAPVGPGRGSNQTQGKRVGSSSQQGPPVDIGYVAPLNVKPKPQTPAPVQGPVQTSGKLVSSGLPTNPAGRVASGQVPQGRQSPRPGSAGGRPAATPPRKETIPKMSGALPPASNSLPADKPADKPAVKPAPAPSRPPGKG</sequence>
<organism evidence="1 2">
    <name type="scientific">Coniosporium uncinatum</name>
    <dbReference type="NCBI Taxonomy" id="93489"/>
    <lineage>
        <taxon>Eukaryota</taxon>
        <taxon>Fungi</taxon>
        <taxon>Dikarya</taxon>
        <taxon>Ascomycota</taxon>
        <taxon>Pezizomycotina</taxon>
        <taxon>Dothideomycetes</taxon>
        <taxon>Dothideomycetes incertae sedis</taxon>
        <taxon>Coniosporium</taxon>
    </lineage>
</organism>
<keyword evidence="2" id="KW-1185">Reference proteome</keyword>
<accession>A0ACC3D6F8</accession>
<reference evidence="1" key="1">
    <citation type="submission" date="2024-09" db="EMBL/GenBank/DDBJ databases">
        <title>Black Yeasts Isolated from many extreme environments.</title>
        <authorList>
            <person name="Coleine C."/>
            <person name="Stajich J.E."/>
            <person name="Selbmann L."/>
        </authorList>
    </citation>
    <scope>NUCLEOTIDE SEQUENCE</scope>
    <source>
        <strain evidence="1">CCFEE 5737</strain>
    </source>
</reference>
<name>A0ACC3D6F8_9PEZI</name>